<dbReference type="InterPro" id="IPR004113">
    <property type="entry name" value="FAD-bd_oxidored_4_C"/>
</dbReference>
<keyword evidence="1" id="KW-0285">Flavoprotein</keyword>
<dbReference type="InterPro" id="IPR016164">
    <property type="entry name" value="FAD-linked_Oxase-like_C"/>
</dbReference>
<dbReference type="Pfam" id="PF02913">
    <property type="entry name" value="FAD-oxidase_C"/>
    <property type="match status" value="1"/>
</dbReference>
<evidence type="ECO:0000259" key="3">
    <source>
        <dbReference type="Pfam" id="PF02913"/>
    </source>
</evidence>
<dbReference type="AlphaFoldDB" id="X1TDY3"/>
<keyword evidence="2" id="KW-0274">FAD</keyword>
<dbReference type="SUPFAM" id="SSF55103">
    <property type="entry name" value="FAD-linked oxidases, C-terminal domain"/>
    <property type="match status" value="1"/>
</dbReference>
<evidence type="ECO:0000256" key="2">
    <source>
        <dbReference type="ARBA" id="ARBA00022827"/>
    </source>
</evidence>
<dbReference type="GO" id="GO:0003824">
    <property type="term" value="F:catalytic activity"/>
    <property type="evidence" value="ECO:0007669"/>
    <property type="project" value="InterPro"/>
</dbReference>
<dbReference type="EMBL" id="BARW01031475">
    <property type="protein sequence ID" value="GAJ03503.1"/>
    <property type="molecule type" value="Genomic_DNA"/>
</dbReference>
<reference evidence="4" key="1">
    <citation type="journal article" date="2014" name="Front. Microbiol.">
        <title>High frequency of phylogenetically diverse reductive dehalogenase-homologous genes in deep subseafloor sedimentary metagenomes.</title>
        <authorList>
            <person name="Kawai M."/>
            <person name="Futagami T."/>
            <person name="Toyoda A."/>
            <person name="Takaki Y."/>
            <person name="Nishi S."/>
            <person name="Hori S."/>
            <person name="Arai W."/>
            <person name="Tsubouchi T."/>
            <person name="Morono Y."/>
            <person name="Uchiyama I."/>
            <person name="Ito T."/>
            <person name="Fujiyama A."/>
            <person name="Inagaki F."/>
            <person name="Takami H."/>
        </authorList>
    </citation>
    <scope>NUCLEOTIDE SEQUENCE</scope>
    <source>
        <strain evidence="4">Expedition CK06-06</strain>
    </source>
</reference>
<comment type="caution">
    <text evidence="4">The sequence shown here is derived from an EMBL/GenBank/DDBJ whole genome shotgun (WGS) entry which is preliminary data.</text>
</comment>
<protein>
    <recommendedName>
        <fullName evidence="3">FAD-binding oxidoreductase/transferase type 4 C-terminal domain-containing protein</fullName>
    </recommendedName>
</protein>
<evidence type="ECO:0000256" key="1">
    <source>
        <dbReference type="ARBA" id="ARBA00022630"/>
    </source>
</evidence>
<organism evidence="4">
    <name type="scientific">marine sediment metagenome</name>
    <dbReference type="NCBI Taxonomy" id="412755"/>
    <lineage>
        <taxon>unclassified sequences</taxon>
        <taxon>metagenomes</taxon>
        <taxon>ecological metagenomes</taxon>
    </lineage>
</organism>
<proteinExistence type="predicted"/>
<name>X1TDY3_9ZZZZ</name>
<dbReference type="GO" id="GO:0050660">
    <property type="term" value="F:flavin adenine dinucleotide binding"/>
    <property type="evidence" value="ECO:0007669"/>
    <property type="project" value="InterPro"/>
</dbReference>
<evidence type="ECO:0000313" key="4">
    <source>
        <dbReference type="EMBL" id="GAJ03503.1"/>
    </source>
</evidence>
<sequence>MPMGLPVEAQALLLLMADGSPAAVEAETKQIVDTLKKSGAREVKVAKDAEEAAKYWKMRSAGFAATFGAAKT</sequence>
<feature type="non-terminal residue" evidence="4">
    <location>
        <position position="72"/>
    </location>
</feature>
<feature type="domain" description="FAD-binding oxidoreductase/transferase type 4 C-terminal" evidence="3">
    <location>
        <begin position="4"/>
        <end position="64"/>
    </location>
</feature>
<gene>
    <name evidence="4" type="ORF">S12H4_50059</name>
</gene>
<accession>X1TDY3</accession>